<accession>X1QGD6</accession>
<comment type="caution">
    <text evidence="1">The sequence shown here is derived from an EMBL/GenBank/DDBJ whole genome shotgun (WGS) entry which is preliminary data.</text>
</comment>
<name>X1QGD6_9ZZZZ</name>
<evidence type="ECO:0000313" key="1">
    <source>
        <dbReference type="EMBL" id="GAI42339.1"/>
    </source>
</evidence>
<reference evidence="1" key="1">
    <citation type="journal article" date="2014" name="Front. Microbiol.">
        <title>High frequency of phylogenetically diverse reductive dehalogenase-homologous genes in deep subseafloor sedimentary metagenomes.</title>
        <authorList>
            <person name="Kawai M."/>
            <person name="Futagami T."/>
            <person name="Toyoda A."/>
            <person name="Takaki Y."/>
            <person name="Nishi S."/>
            <person name="Hori S."/>
            <person name="Arai W."/>
            <person name="Tsubouchi T."/>
            <person name="Morono Y."/>
            <person name="Uchiyama I."/>
            <person name="Ito T."/>
            <person name="Fujiyama A."/>
            <person name="Inagaki F."/>
            <person name="Takami H."/>
        </authorList>
    </citation>
    <scope>NUCLEOTIDE SEQUENCE</scope>
    <source>
        <strain evidence="1">Expedition CK06-06</strain>
    </source>
</reference>
<sequence length="191" mass="20985">AILGALISYCRVTTDSLNSQRATLQTELASAQADLSYYNSQLSAAQDALESKTRLMYDKKLAKEAAEEERRGAIALWQAEYYAAQERKRIELDSIARDVLLGYPEMDAVTASGIANIAYAEALARGFIRVADALTIAMALAQEWYETHVFPHFTTKTVICSGCGVTLELTMSDIAEHNRELNCPVCGVYAC</sequence>
<organism evidence="1">
    <name type="scientific">marine sediment metagenome</name>
    <dbReference type="NCBI Taxonomy" id="412755"/>
    <lineage>
        <taxon>unclassified sequences</taxon>
        <taxon>metagenomes</taxon>
        <taxon>ecological metagenomes</taxon>
    </lineage>
</organism>
<gene>
    <name evidence="1" type="ORF">S06H3_46618</name>
</gene>
<feature type="non-terminal residue" evidence="1">
    <location>
        <position position="1"/>
    </location>
</feature>
<dbReference type="AlphaFoldDB" id="X1QGD6"/>
<protein>
    <submittedName>
        <fullName evidence="1">Uncharacterized protein</fullName>
    </submittedName>
</protein>
<proteinExistence type="predicted"/>
<dbReference type="EMBL" id="BARV01029204">
    <property type="protein sequence ID" value="GAI42339.1"/>
    <property type="molecule type" value="Genomic_DNA"/>
</dbReference>